<dbReference type="InterPro" id="IPR000742">
    <property type="entry name" value="EGF"/>
</dbReference>
<dbReference type="PANTHER" id="PTHR31361">
    <property type="entry name" value="BETA-GLUCAN SYNTHESIS-ASSOCIATED PROTEIN KRE6-RELATED"/>
    <property type="match status" value="1"/>
</dbReference>
<organism evidence="13 14">
    <name type="scientific">Triparma verrucosa</name>
    <dbReference type="NCBI Taxonomy" id="1606542"/>
    <lineage>
        <taxon>Eukaryota</taxon>
        <taxon>Sar</taxon>
        <taxon>Stramenopiles</taxon>
        <taxon>Ochrophyta</taxon>
        <taxon>Bolidophyceae</taxon>
        <taxon>Parmales</taxon>
        <taxon>Triparmaceae</taxon>
        <taxon>Triparma</taxon>
    </lineage>
</organism>
<accession>A0A9W7ELE6</accession>
<evidence type="ECO:0000256" key="7">
    <source>
        <dbReference type="ARBA" id="ARBA00023157"/>
    </source>
</evidence>
<evidence type="ECO:0000313" key="14">
    <source>
        <dbReference type="Proteomes" id="UP001165160"/>
    </source>
</evidence>
<evidence type="ECO:0000256" key="5">
    <source>
        <dbReference type="ARBA" id="ARBA00022989"/>
    </source>
</evidence>
<dbReference type="Pfam" id="PF03935">
    <property type="entry name" value="SKN1_KRE6_Sbg1"/>
    <property type="match status" value="2"/>
</dbReference>
<proteinExistence type="inferred from homology"/>
<dbReference type="InterPro" id="IPR005629">
    <property type="entry name" value="Skn1/Kre6/Sbg1"/>
</dbReference>
<gene>
    <name evidence="13" type="ORF">TrVE_jg2150</name>
</gene>
<protein>
    <recommendedName>
        <fullName evidence="12">GH16 domain-containing protein</fullName>
    </recommendedName>
</protein>
<dbReference type="Gene3D" id="2.60.120.200">
    <property type="match status" value="1"/>
</dbReference>
<dbReference type="GO" id="GO:0015926">
    <property type="term" value="F:glucosidase activity"/>
    <property type="evidence" value="ECO:0007669"/>
    <property type="project" value="TreeGrafter"/>
</dbReference>
<dbReference type="GO" id="GO:0071555">
    <property type="term" value="P:cell wall organization"/>
    <property type="evidence" value="ECO:0007669"/>
    <property type="project" value="UniProtKB-KW"/>
</dbReference>
<dbReference type="Proteomes" id="UP001165160">
    <property type="component" value="Unassembled WGS sequence"/>
</dbReference>
<dbReference type="InterPro" id="IPR000757">
    <property type="entry name" value="Beta-glucanase-like"/>
</dbReference>
<sequence length="572" mass="63874">MRLFLILLGLGARFCSTLVYSTFVDSDTDEAAAKKYASEGFEIVFSDEFNTPDRQFKDGDDPTWTALDKNDYTNAALHYYKDTAVSTSDGMMKIKTDFGVNTFKAKNEKTGAFTRKNKYYTSGQVQTWNKFCFTGGIIEVSASPPGHPSIGGLWPAIWMMGNLARATYVGSSDWMWPWSYDECEEKNQESQLISKCAVNPHFDLLSHSGRGAPEIDIFEGMAGPSEKLPNTKIKKPYFSTSLQVSPGVQNPRPVLTHKPLDGKWYEGMSYGTNSSLNNFFYGVQLKHTPEQYTYQSDAISANTAIEPKEYSRQHVFKVDWRPNDSITWYLDDVFLYKISQPNLNITGSKIPDEPMYLILNTAISSTWGFPTKTDSCKCTSYDCSDPSCTCAFPTGFCDNIPSSFDVDWVRIYQHSEAINLGCSTKDKPTRKYIQGNEEKFKRPEDDVPIKSVRRGGGDCDVDGECGGGGKCDNGGCVCGEGYTGPMCLAEDKEYPGGTFLDETDETIEVEGVHLPAIFLGVMFLLVVVLVAACCKRVTERRERMGRYEYIKVGETEGYKSGGRYDRASSNRV</sequence>
<evidence type="ECO:0000313" key="13">
    <source>
        <dbReference type="EMBL" id="GMH82877.1"/>
    </source>
</evidence>
<evidence type="ECO:0000256" key="10">
    <source>
        <dbReference type="SAM" id="Phobius"/>
    </source>
</evidence>
<dbReference type="PROSITE" id="PS01186">
    <property type="entry name" value="EGF_2"/>
    <property type="match status" value="1"/>
</dbReference>
<feature type="transmembrane region" description="Helical" evidence="10">
    <location>
        <begin position="512"/>
        <end position="534"/>
    </location>
</feature>
<keyword evidence="9" id="KW-0961">Cell wall biogenesis/degradation</keyword>
<keyword evidence="6 10" id="KW-0472">Membrane</keyword>
<comment type="caution">
    <text evidence="13">The sequence shown here is derived from an EMBL/GenBank/DDBJ whole genome shotgun (WGS) entry which is preliminary data.</text>
</comment>
<evidence type="ECO:0000259" key="12">
    <source>
        <dbReference type="PROSITE" id="PS51762"/>
    </source>
</evidence>
<evidence type="ECO:0000256" key="3">
    <source>
        <dbReference type="ARBA" id="ARBA00022692"/>
    </source>
</evidence>
<comment type="similarity">
    <text evidence="2">Belongs to the SKN1/KRE6 family.</text>
</comment>
<dbReference type="SUPFAM" id="SSF49899">
    <property type="entry name" value="Concanavalin A-like lectins/glucanases"/>
    <property type="match status" value="1"/>
</dbReference>
<dbReference type="PROSITE" id="PS51762">
    <property type="entry name" value="GH16_2"/>
    <property type="match status" value="1"/>
</dbReference>
<name>A0A9W7ELE6_9STRA</name>
<reference evidence="14" key="1">
    <citation type="journal article" date="2023" name="Commun. Biol.">
        <title>Genome analysis of Parmales, the sister group of diatoms, reveals the evolutionary specialization of diatoms from phago-mixotrophs to photoautotrophs.</title>
        <authorList>
            <person name="Ban H."/>
            <person name="Sato S."/>
            <person name="Yoshikawa S."/>
            <person name="Yamada K."/>
            <person name="Nakamura Y."/>
            <person name="Ichinomiya M."/>
            <person name="Sato N."/>
            <person name="Blanc-Mathieu R."/>
            <person name="Endo H."/>
            <person name="Kuwata A."/>
            <person name="Ogata H."/>
        </authorList>
    </citation>
    <scope>NUCLEOTIDE SEQUENCE [LARGE SCALE GENOMIC DNA]</scope>
    <source>
        <strain evidence="14">NIES 3699</strain>
    </source>
</reference>
<keyword evidence="4" id="KW-0735">Signal-anchor</keyword>
<dbReference type="AlphaFoldDB" id="A0A9W7ELE6"/>
<evidence type="ECO:0000256" key="2">
    <source>
        <dbReference type="ARBA" id="ARBA00010962"/>
    </source>
</evidence>
<dbReference type="GO" id="GO:0005789">
    <property type="term" value="C:endoplasmic reticulum membrane"/>
    <property type="evidence" value="ECO:0007669"/>
    <property type="project" value="TreeGrafter"/>
</dbReference>
<evidence type="ECO:0000256" key="8">
    <source>
        <dbReference type="ARBA" id="ARBA00023180"/>
    </source>
</evidence>
<evidence type="ECO:0000256" key="4">
    <source>
        <dbReference type="ARBA" id="ARBA00022968"/>
    </source>
</evidence>
<feature type="domain" description="GH16" evidence="12">
    <location>
        <begin position="29"/>
        <end position="417"/>
    </location>
</feature>
<dbReference type="PROSITE" id="PS00022">
    <property type="entry name" value="EGF_1"/>
    <property type="match status" value="1"/>
</dbReference>
<dbReference type="GO" id="GO:0006078">
    <property type="term" value="P:(1-&gt;6)-beta-D-glucan biosynthetic process"/>
    <property type="evidence" value="ECO:0007669"/>
    <property type="project" value="TreeGrafter"/>
</dbReference>
<evidence type="ECO:0000256" key="1">
    <source>
        <dbReference type="ARBA" id="ARBA00004606"/>
    </source>
</evidence>
<feature type="chain" id="PRO_5040769134" description="GH16 domain-containing protein" evidence="11">
    <location>
        <begin position="18"/>
        <end position="572"/>
    </location>
</feature>
<evidence type="ECO:0000256" key="11">
    <source>
        <dbReference type="SAM" id="SignalP"/>
    </source>
</evidence>
<comment type="subcellular location">
    <subcellularLocation>
        <location evidence="1">Membrane</location>
        <topology evidence="1">Single-pass type II membrane protein</topology>
    </subcellularLocation>
</comment>
<dbReference type="EMBL" id="BRXX01000020">
    <property type="protein sequence ID" value="GMH82877.1"/>
    <property type="molecule type" value="Genomic_DNA"/>
</dbReference>
<dbReference type="GO" id="GO:0005886">
    <property type="term" value="C:plasma membrane"/>
    <property type="evidence" value="ECO:0007669"/>
    <property type="project" value="TreeGrafter"/>
</dbReference>
<keyword evidence="11" id="KW-0732">Signal</keyword>
<keyword evidence="8" id="KW-0325">Glycoprotein</keyword>
<keyword evidence="14" id="KW-1185">Reference proteome</keyword>
<keyword evidence="7" id="KW-1015">Disulfide bond</keyword>
<feature type="signal peptide" evidence="11">
    <location>
        <begin position="1"/>
        <end position="17"/>
    </location>
</feature>
<dbReference type="PANTHER" id="PTHR31361:SF1">
    <property type="entry name" value="BETA-GLUCAN SYNTHESIS-ASSOCIATED PROTEIN KRE6-RELATED"/>
    <property type="match status" value="1"/>
</dbReference>
<dbReference type="InterPro" id="IPR013320">
    <property type="entry name" value="ConA-like_dom_sf"/>
</dbReference>
<keyword evidence="5 10" id="KW-1133">Transmembrane helix</keyword>
<keyword evidence="3 10" id="KW-0812">Transmembrane</keyword>
<evidence type="ECO:0000256" key="9">
    <source>
        <dbReference type="ARBA" id="ARBA00023316"/>
    </source>
</evidence>
<evidence type="ECO:0000256" key="6">
    <source>
        <dbReference type="ARBA" id="ARBA00023136"/>
    </source>
</evidence>